<evidence type="ECO:0000256" key="4">
    <source>
        <dbReference type="ARBA" id="ARBA00022692"/>
    </source>
</evidence>
<accession>A0A7T3RBV9</accession>
<dbReference type="GO" id="GO:0090529">
    <property type="term" value="P:cell septum assembly"/>
    <property type="evidence" value="ECO:0007669"/>
    <property type="project" value="InterPro"/>
</dbReference>
<evidence type="ECO:0000256" key="2">
    <source>
        <dbReference type="ARBA" id="ARBA00022475"/>
    </source>
</evidence>
<dbReference type="Proteomes" id="UP000595224">
    <property type="component" value="Chromosome"/>
</dbReference>
<feature type="transmembrane region" description="Helical" evidence="8">
    <location>
        <begin position="29"/>
        <end position="53"/>
    </location>
</feature>
<dbReference type="KEGG" id="tper:IWA51_08210"/>
<reference evidence="10 11" key="1">
    <citation type="submission" date="2020-11" db="EMBL/GenBank/DDBJ databases">
        <title>Treponema Peruensis nv. sp., first commensal Treponema isolated from human feces.</title>
        <authorList>
            <person name="Belkhou C."/>
            <person name="Raes J."/>
        </authorList>
    </citation>
    <scope>NUCLEOTIDE SEQUENCE [LARGE SCALE GENOMIC DNA]</scope>
    <source>
        <strain evidence="10 11">RCC2812</strain>
    </source>
</reference>
<evidence type="ECO:0000313" key="11">
    <source>
        <dbReference type="Proteomes" id="UP000595224"/>
    </source>
</evidence>
<evidence type="ECO:0000313" key="10">
    <source>
        <dbReference type="EMBL" id="QQA00256.1"/>
    </source>
</evidence>
<dbReference type="InterPro" id="IPR026579">
    <property type="entry name" value="FtsQ"/>
</dbReference>
<dbReference type="Pfam" id="PF08478">
    <property type="entry name" value="POTRA_1"/>
    <property type="match status" value="1"/>
</dbReference>
<dbReference type="RefSeq" id="WP_198442070.1">
    <property type="nucleotide sequence ID" value="NZ_CBCSHE010000001.1"/>
</dbReference>
<evidence type="ECO:0000256" key="7">
    <source>
        <dbReference type="ARBA" id="ARBA00023306"/>
    </source>
</evidence>
<evidence type="ECO:0000256" key="3">
    <source>
        <dbReference type="ARBA" id="ARBA00022618"/>
    </source>
</evidence>
<sequence length="280" mass="31506">MSDVVFTDFEDFVTVSGSDKSEKKDKKVFLVKILVFVLAVLLFAELIISMVLVPCFSKPSITVSGLKSAYQQEFTELLGSMKTSSWLRFDTQRAASLLSSVPYIDSVDVSKVFPDRVIVSVKERVPVAKTVINNGGRYISVQIDKNGVLFTGNRQKSDTDYEIPLVSGLPVEKFREGMSIPANYRVLLDQIETVRSRSQKYFAAISEIQVVQKEYGNYELVLYPVHKHVRVLTDRSLNEEALKYMMVVLDVVDSIEPDVSEIDLRYGSVSYRTRSSAAVN</sequence>
<organism evidence="10 11">
    <name type="scientific">Treponema peruense</name>
    <dbReference type="NCBI Taxonomy" id="2787628"/>
    <lineage>
        <taxon>Bacteria</taxon>
        <taxon>Pseudomonadati</taxon>
        <taxon>Spirochaetota</taxon>
        <taxon>Spirochaetia</taxon>
        <taxon>Spirochaetales</taxon>
        <taxon>Treponemataceae</taxon>
        <taxon>Treponema</taxon>
    </lineage>
</organism>
<keyword evidence="5 8" id="KW-1133">Transmembrane helix</keyword>
<evidence type="ECO:0000256" key="6">
    <source>
        <dbReference type="ARBA" id="ARBA00023136"/>
    </source>
</evidence>
<dbReference type="Gene3D" id="3.10.20.310">
    <property type="entry name" value="membrane protein fhac"/>
    <property type="match status" value="1"/>
</dbReference>
<dbReference type="GO" id="GO:0016020">
    <property type="term" value="C:membrane"/>
    <property type="evidence" value="ECO:0007669"/>
    <property type="project" value="UniProtKB-SubCell"/>
</dbReference>
<keyword evidence="6 8" id="KW-0472">Membrane</keyword>
<dbReference type="AlphaFoldDB" id="A0A7T3RBV9"/>
<keyword evidence="11" id="KW-1185">Reference proteome</keyword>
<keyword evidence="7" id="KW-0131">Cell cycle</keyword>
<evidence type="ECO:0000256" key="5">
    <source>
        <dbReference type="ARBA" id="ARBA00022989"/>
    </source>
</evidence>
<dbReference type="PROSITE" id="PS51779">
    <property type="entry name" value="POTRA"/>
    <property type="match status" value="1"/>
</dbReference>
<proteinExistence type="predicted"/>
<evidence type="ECO:0000256" key="1">
    <source>
        <dbReference type="ARBA" id="ARBA00004370"/>
    </source>
</evidence>
<keyword evidence="3" id="KW-0132">Cell division</keyword>
<evidence type="ECO:0000256" key="8">
    <source>
        <dbReference type="SAM" id="Phobius"/>
    </source>
</evidence>
<name>A0A7T3RBV9_9SPIR</name>
<keyword evidence="4 8" id="KW-0812">Transmembrane</keyword>
<protein>
    <submittedName>
        <fullName evidence="10">FtsQ-type POTRA domain-containing protein</fullName>
    </submittedName>
</protein>
<comment type="subcellular location">
    <subcellularLocation>
        <location evidence="1">Membrane</location>
    </subcellularLocation>
</comment>
<dbReference type="EMBL" id="CP064936">
    <property type="protein sequence ID" value="QQA00256.1"/>
    <property type="molecule type" value="Genomic_DNA"/>
</dbReference>
<dbReference type="PANTHER" id="PTHR35851:SF1">
    <property type="entry name" value="CELL DIVISION PROTEIN FTSQ"/>
    <property type="match status" value="1"/>
</dbReference>
<dbReference type="PANTHER" id="PTHR35851">
    <property type="entry name" value="CELL DIVISION PROTEIN FTSQ"/>
    <property type="match status" value="1"/>
</dbReference>
<dbReference type="InterPro" id="IPR034746">
    <property type="entry name" value="POTRA"/>
</dbReference>
<feature type="domain" description="POTRA" evidence="9">
    <location>
        <begin position="56"/>
        <end position="124"/>
    </location>
</feature>
<evidence type="ECO:0000259" key="9">
    <source>
        <dbReference type="PROSITE" id="PS51779"/>
    </source>
</evidence>
<gene>
    <name evidence="10" type="ORF">IWA51_08210</name>
</gene>
<keyword evidence="2" id="KW-1003">Cell membrane</keyword>
<dbReference type="InterPro" id="IPR013685">
    <property type="entry name" value="POTRA_FtsQ_type"/>
</dbReference>